<feature type="compositionally biased region" description="Low complexity" evidence="1">
    <location>
        <begin position="23"/>
        <end position="51"/>
    </location>
</feature>
<proteinExistence type="predicted"/>
<dbReference type="EMBL" id="JBHUHV010000054">
    <property type="protein sequence ID" value="MFD2068690.1"/>
    <property type="molecule type" value="Genomic_DNA"/>
</dbReference>
<organism evidence="3 4">
    <name type="scientific">Pontibacter silvestris</name>
    <dbReference type="NCBI Taxonomy" id="2305183"/>
    <lineage>
        <taxon>Bacteria</taxon>
        <taxon>Pseudomonadati</taxon>
        <taxon>Bacteroidota</taxon>
        <taxon>Cytophagia</taxon>
        <taxon>Cytophagales</taxon>
        <taxon>Hymenobacteraceae</taxon>
        <taxon>Pontibacter</taxon>
    </lineage>
</organism>
<sequence>MKKVTFLAAAIALLGVASVDANAQATQEEQTQQTQQTQTQQEQIGAQAQTESAEGKKEKITEDQLPEPIKQALKSDTYKDWTVSEINKVSPAAGEGSQEAGKIVYEVTFTNTEGQSGVARFDETGKPASTK</sequence>
<evidence type="ECO:0000256" key="1">
    <source>
        <dbReference type="SAM" id="MobiDB-lite"/>
    </source>
</evidence>
<gene>
    <name evidence="3" type="ORF">ACFSKU_17505</name>
</gene>
<dbReference type="Proteomes" id="UP001597369">
    <property type="component" value="Unassembled WGS sequence"/>
</dbReference>
<reference evidence="4" key="1">
    <citation type="journal article" date="2019" name="Int. J. Syst. Evol. Microbiol.">
        <title>The Global Catalogue of Microorganisms (GCM) 10K type strain sequencing project: providing services to taxonomists for standard genome sequencing and annotation.</title>
        <authorList>
            <consortium name="The Broad Institute Genomics Platform"/>
            <consortium name="The Broad Institute Genome Sequencing Center for Infectious Disease"/>
            <person name="Wu L."/>
            <person name="Ma J."/>
        </authorList>
    </citation>
    <scope>NUCLEOTIDE SEQUENCE [LARGE SCALE GENOMIC DNA]</scope>
    <source>
        <strain evidence="4">JCM 16545</strain>
    </source>
</reference>
<evidence type="ECO:0008006" key="5">
    <source>
        <dbReference type="Google" id="ProtNLM"/>
    </source>
</evidence>
<feature type="compositionally biased region" description="Basic and acidic residues" evidence="1">
    <location>
        <begin position="53"/>
        <end position="62"/>
    </location>
</feature>
<keyword evidence="2" id="KW-0732">Signal</keyword>
<feature type="chain" id="PRO_5046047571" description="PepSY domain-containing protein" evidence="2">
    <location>
        <begin position="24"/>
        <end position="131"/>
    </location>
</feature>
<dbReference type="SUPFAM" id="SSF160574">
    <property type="entry name" value="BT0923-like"/>
    <property type="match status" value="1"/>
</dbReference>
<evidence type="ECO:0000313" key="3">
    <source>
        <dbReference type="EMBL" id="MFD2068690.1"/>
    </source>
</evidence>
<feature type="signal peptide" evidence="2">
    <location>
        <begin position="1"/>
        <end position="23"/>
    </location>
</feature>
<evidence type="ECO:0000256" key="2">
    <source>
        <dbReference type="SAM" id="SignalP"/>
    </source>
</evidence>
<dbReference type="RefSeq" id="WP_229959088.1">
    <property type="nucleotide sequence ID" value="NZ_JAJJWI010000004.1"/>
</dbReference>
<name>A0ABW4X2X9_9BACT</name>
<comment type="caution">
    <text evidence="3">The sequence shown here is derived from an EMBL/GenBank/DDBJ whole genome shotgun (WGS) entry which is preliminary data.</text>
</comment>
<feature type="region of interest" description="Disordered" evidence="1">
    <location>
        <begin position="22"/>
        <end position="70"/>
    </location>
</feature>
<protein>
    <recommendedName>
        <fullName evidence="5">PepSY domain-containing protein</fullName>
    </recommendedName>
</protein>
<accession>A0ABW4X2X9</accession>
<evidence type="ECO:0000313" key="4">
    <source>
        <dbReference type="Proteomes" id="UP001597369"/>
    </source>
</evidence>
<keyword evidence="4" id="KW-1185">Reference proteome</keyword>
<dbReference type="Gene3D" id="3.10.450.360">
    <property type="match status" value="1"/>
</dbReference>